<feature type="signal peptide" evidence="2">
    <location>
        <begin position="1"/>
        <end position="20"/>
    </location>
</feature>
<sequence length="334" mass="34668">MGVLSRCGVVLLLASGPALAGPGSESRWGLRWNAGPGCIQAAPLARAVEERLGRTVFGPEPEYLVDGVLERGGPSGWKARLSLVDVRGNVLGSREVSTREEACSAIEPRLLLVMALMIDPTAALSGPASTSPAPASPPVQEPPPEPSPPESPRPRPEAPGPRMGGRANTLAATVSAGAGFGVVPGLAGTVWFVPGEWTWLVRMSLYPYESYTKDGGRLLLVSTGAETGVCPVSVGEGAWSVSGCATAGFSLVFAYSQGYEQGRMEPLLRGDLGLRARLERRLTHGTALQVGLGAGYGWLRPTVRLLKPDGTAEDLGLGLPVQGSVDVGVSFLGP</sequence>
<keyword evidence="2" id="KW-0732">Signal</keyword>
<feature type="region of interest" description="Disordered" evidence="1">
    <location>
        <begin position="124"/>
        <end position="167"/>
    </location>
</feature>
<comment type="caution">
    <text evidence="3">The sequence shown here is derived from an EMBL/GenBank/DDBJ whole genome shotgun (WGS) entry which is preliminary data.</text>
</comment>
<evidence type="ECO:0000256" key="2">
    <source>
        <dbReference type="SAM" id="SignalP"/>
    </source>
</evidence>
<proteinExistence type="predicted"/>
<feature type="compositionally biased region" description="Pro residues" evidence="1">
    <location>
        <begin position="134"/>
        <end position="151"/>
    </location>
</feature>
<evidence type="ECO:0000313" key="4">
    <source>
        <dbReference type="Proteomes" id="UP001207654"/>
    </source>
</evidence>
<organism evidence="3 4">
    <name type="scientific">Archangium lansingense</name>
    <dbReference type="NCBI Taxonomy" id="2995310"/>
    <lineage>
        <taxon>Bacteria</taxon>
        <taxon>Pseudomonadati</taxon>
        <taxon>Myxococcota</taxon>
        <taxon>Myxococcia</taxon>
        <taxon>Myxococcales</taxon>
        <taxon>Cystobacterineae</taxon>
        <taxon>Archangiaceae</taxon>
        <taxon>Archangium</taxon>
    </lineage>
</organism>
<feature type="chain" id="PRO_5046311510" evidence="2">
    <location>
        <begin position="21"/>
        <end position="334"/>
    </location>
</feature>
<evidence type="ECO:0000313" key="3">
    <source>
        <dbReference type="EMBL" id="MCY1083480.1"/>
    </source>
</evidence>
<feature type="compositionally biased region" description="Low complexity" evidence="1">
    <location>
        <begin position="124"/>
        <end position="133"/>
    </location>
</feature>
<accession>A0ABT4AP68</accession>
<name>A0ABT4AP68_9BACT</name>
<keyword evidence="4" id="KW-1185">Reference proteome</keyword>
<dbReference type="RefSeq" id="WP_267542007.1">
    <property type="nucleotide sequence ID" value="NZ_JAPNKA010000001.1"/>
</dbReference>
<dbReference type="EMBL" id="JAPNKA010000001">
    <property type="protein sequence ID" value="MCY1083480.1"/>
    <property type="molecule type" value="Genomic_DNA"/>
</dbReference>
<protein>
    <submittedName>
        <fullName evidence="3">Uncharacterized protein</fullName>
    </submittedName>
</protein>
<dbReference type="Proteomes" id="UP001207654">
    <property type="component" value="Unassembled WGS sequence"/>
</dbReference>
<gene>
    <name evidence="3" type="ORF">OV287_54490</name>
</gene>
<reference evidence="3 4" key="1">
    <citation type="submission" date="2022-11" db="EMBL/GenBank/DDBJ databases">
        <title>Minimal conservation of predation-associated metabolite biosynthetic gene clusters underscores biosynthetic potential of Myxococcota including descriptions for ten novel species: Archangium lansinium sp. nov., Myxococcus landrumus sp. nov., Nannocystis bai.</title>
        <authorList>
            <person name="Ahearne A."/>
            <person name="Stevens C."/>
            <person name="Phillips K."/>
        </authorList>
    </citation>
    <scope>NUCLEOTIDE SEQUENCE [LARGE SCALE GENOMIC DNA]</scope>
    <source>
        <strain evidence="3 4">MIWBW</strain>
    </source>
</reference>
<evidence type="ECO:0000256" key="1">
    <source>
        <dbReference type="SAM" id="MobiDB-lite"/>
    </source>
</evidence>